<dbReference type="InterPro" id="IPR039448">
    <property type="entry name" value="Beta_helix"/>
</dbReference>
<keyword evidence="4" id="KW-1185">Reference proteome</keyword>
<dbReference type="Gene3D" id="2.160.20.10">
    <property type="entry name" value="Single-stranded right-handed beta-helix, Pectin lyase-like"/>
    <property type="match status" value="1"/>
</dbReference>
<evidence type="ECO:0000313" key="4">
    <source>
        <dbReference type="Proteomes" id="UP000198531"/>
    </source>
</evidence>
<accession>A0A1I6IVJ6</accession>
<dbReference type="EMBL" id="FOYT01000005">
    <property type="protein sequence ID" value="SFR70727.1"/>
    <property type="molecule type" value="Genomic_DNA"/>
</dbReference>
<dbReference type="SMART" id="SM00710">
    <property type="entry name" value="PbH1"/>
    <property type="match status" value="5"/>
</dbReference>
<dbReference type="SUPFAM" id="SSF51126">
    <property type="entry name" value="Pectin lyase-like"/>
    <property type="match status" value="1"/>
</dbReference>
<evidence type="ECO:0000256" key="1">
    <source>
        <dbReference type="SAM" id="MobiDB-lite"/>
    </source>
</evidence>
<dbReference type="AlphaFoldDB" id="A0A1I6IVJ6"/>
<feature type="domain" description="Right handed beta helix" evidence="2">
    <location>
        <begin position="191"/>
        <end position="368"/>
    </location>
</feature>
<organism evidence="3 4">
    <name type="scientific">Halogeometricum rufum</name>
    <dbReference type="NCBI Taxonomy" id="553469"/>
    <lineage>
        <taxon>Archaea</taxon>
        <taxon>Methanobacteriati</taxon>
        <taxon>Methanobacteriota</taxon>
        <taxon>Stenosarchaea group</taxon>
        <taxon>Halobacteria</taxon>
        <taxon>Halobacteriales</taxon>
        <taxon>Haloferacaceae</taxon>
        <taxon>Halogeometricum</taxon>
    </lineage>
</organism>
<reference evidence="4" key="1">
    <citation type="submission" date="2016-10" db="EMBL/GenBank/DDBJ databases">
        <authorList>
            <person name="Varghese N."/>
            <person name="Submissions S."/>
        </authorList>
    </citation>
    <scope>NUCLEOTIDE SEQUENCE [LARGE SCALE GENOMIC DNA]</scope>
    <source>
        <strain evidence="4">CGMCC 1.7736</strain>
    </source>
</reference>
<dbReference type="InterPro" id="IPR012334">
    <property type="entry name" value="Pectin_lyas_fold"/>
</dbReference>
<proteinExistence type="predicted"/>
<protein>
    <submittedName>
        <fullName evidence="3">Nitrous oxidase accessory protein NosD, contains tandem CASH domains</fullName>
    </submittedName>
</protein>
<dbReference type="PROSITE" id="PS51318">
    <property type="entry name" value="TAT"/>
    <property type="match status" value="1"/>
</dbReference>
<dbReference type="InterPro" id="IPR006626">
    <property type="entry name" value="PbH1"/>
</dbReference>
<dbReference type="STRING" id="553469.SAMN04487947_3730"/>
<sequence>MSNESSRRLVDRRSVLKGVGLSGLTVAGLGGTASARPGRGGGPPGTKGCDVVVPDDEPTVQAGVDAASTGDTVCVRGSGGPYVEQVVVDTSLHLRGVDDPTIRAPSSPAAFAVPESGNEWEPVVFAYGGTESGGVVTGSDAVTVTVSGLEIDGDDRQPDDRSVGVLVRNVSGSVSDTTVRNMGVGGKETFGVIAYGDSSVTVRGNEVREYERTGIGANGDSGTHPAPTVDVVGNTVEAGGGVGEAWGPNGIQIGFGADGTVRDNLVADNRYGDSYDSATSAGVLVFASSGVAVRGNDVRNSDIGVASAAAENNRFVRNRVDEAIVGAYLASVNNNKLVNNELRDENSDLGAVGVLNVGENNKLISNTIAGFDTDIQDVGSDSKVHANRP</sequence>
<evidence type="ECO:0000259" key="2">
    <source>
        <dbReference type="Pfam" id="PF13229"/>
    </source>
</evidence>
<gene>
    <name evidence="3" type="ORF">SAMN04487947_3730</name>
</gene>
<name>A0A1I6IVJ6_9EURY</name>
<evidence type="ECO:0000313" key="3">
    <source>
        <dbReference type="EMBL" id="SFR70727.1"/>
    </source>
</evidence>
<feature type="region of interest" description="Disordered" evidence="1">
    <location>
        <begin position="27"/>
        <end position="48"/>
    </location>
</feature>
<dbReference type="InterPro" id="IPR006311">
    <property type="entry name" value="TAT_signal"/>
</dbReference>
<dbReference type="Pfam" id="PF13229">
    <property type="entry name" value="Beta_helix"/>
    <property type="match status" value="1"/>
</dbReference>
<dbReference type="InterPro" id="IPR011050">
    <property type="entry name" value="Pectin_lyase_fold/virulence"/>
</dbReference>
<dbReference type="Proteomes" id="UP000198531">
    <property type="component" value="Unassembled WGS sequence"/>
</dbReference>